<dbReference type="InterPro" id="IPR002893">
    <property type="entry name" value="Znf_MYND"/>
</dbReference>
<dbReference type="GO" id="GO:0005634">
    <property type="term" value="C:nucleus"/>
    <property type="evidence" value="ECO:0007669"/>
    <property type="project" value="TreeGrafter"/>
</dbReference>
<protein>
    <submittedName>
        <fullName evidence="6">Putative programmed cell death 2</fullName>
    </submittedName>
</protein>
<dbReference type="PROSITE" id="PS50865">
    <property type="entry name" value="ZF_MYND_2"/>
    <property type="match status" value="1"/>
</dbReference>
<keyword evidence="3" id="KW-0862">Zinc</keyword>
<evidence type="ECO:0000259" key="5">
    <source>
        <dbReference type="PROSITE" id="PS50865"/>
    </source>
</evidence>
<evidence type="ECO:0000313" key="6">
    <source>
        <dbReference type="EMBL" id="JAA59434.1"/>
    </source>
</evidence>
<accession>L7M8J2</accession>
<evidence type="ECO:0000256" key="3">
    <source>
        <dbReference type="ARBA" id="ARBA00022833"/>
    </source>
</evidence>
<feature type="domain" description="MYND-type" evidence="5">
    <location>
        <begin position="154"/>
        <end position="191"/>
    </location>
</feature>
<evidence type="ECO:0000256" key="4">
    <source>
        <dbReference type="PROSITE-ProRule" id="PRU00134"/>
    </source>
</evidence>
<dbReference type="Pfam" id="PF01753">
    <property type="entry name" value="zf-MYND"/>
    <property type="match status" value="1"/>
</dbReference>
<name>L7M8J2_RHIPC</name>
<dbReference type="SUPFAM" id="SSF144232">
    <property type="entry name" value="HIT/MYND zinc finger-like"/>
    <property type="match status" value="1"/>
</dbReference>
<dbReference type="GO" id="GO:0005737">
    <property type="term" value="C:cytoplasm"/>
    <property type="evidence" value="ECO:0007669"/>
    <property type="project" value="InterPro"/>
</dbReference>
<sequence>MAASISTTEFIPSSVISTMACVQRCAVELGFAEKRDAWALKSKYFPSKVGGKPAWLHLSDVPRGKRLACKNCGEPCVFLLQVYAPRDDVDSAFHRTLFVFVCVTPDCANKHDAGSFIVLRSQLPKENPFFSSEPPVESPDTSGSPSAEDFCKICAVCGALGDKTCSKCHSRHYCSKSHQILDWRDGHKARCNSQCTDGCERTSAPLFPEYELVTETEDDAYDDDEGCKTDEERLADYNQYLASHPKCSKNAADLADLNKMAATCKDKAFWKFKETIAKAPDQVLRYSLGGTPLLVASKGDPQSVPCCSCGSERQFEFQVLPQLLNSITEPAVDSLDWGTLLVYTCKASCDGEPYREEFLWKQHFSEE</sequence>
<organism evidence="6">
    <name type="scientific">Rhipicephalus pulchellus</name>
    <name type="common">Yellow backed tick</name>
    <name type="synonym">Dermacentor pulchellus</name>
    <dbReference type="NCBI Taxonomy" id="72859"/>
    <lineage>
        <taxon>Eukaryota</taxon>
        <taxon>Metazoa</taxon>
        <taxon>Ecdysozoa</taxon>
        <taxon>Arthropoda</taxon>
        <taxon>Chelicerata</taxon>
        <taxon>Arachnida</taxon>
        <taxon>Acari</taxon>
        <taxon>Parasitiformes</taxon>
        <taxon>Ixodida</taxon>
        <taxon>Ixodoidea</taxon>
        <taxon>Ixodidae</taxon>
        <taxon>Rhipicephalinae</taxon>
        <taxon>Rhipicephalus</taxon>
        <taxon>Rhipicephalus</taxon>
    </lineage>
</organism>
<reference evidence="6" key="2">
    <citation type="journal article" date="2015" name="J. Proteomics">
        <title>Sexual differences in the sialomes of the zebra tick, Rhipicephalus pulchellus.</title>
        <authorList>
            <person name="Tan A.W."/>
            <person name="Francischetti I.M."/>
            <person name="Slovak M."/>
            <person name="Kini R.M."/>
            <person name="Ribeiro J.M."/>
        </authorList>
    </citation>
    <scope>NUCLEOTIDE SEQUENCE</scope>
    <source>
        <tissue evidence="6">Salivary gland</tissue>
    </source>
</reference>
<evidence type="ECO:0000256" key="1">
    <source>
        <dbReference type="ARBA" id="ARBA00022723"/>
    </source>
</evidence>
<dbReference type="PANTHER" id="PTHR12298">
    <property type="entry name" value="PCDC2 PROGRAMMED CELL DEATH PROTEIN 2 -RELATED"/>
    <property type="match status" value="1"/>
</dbReference>
<evidence type="ECO:0000256" key="2">
    <source>
        <dbReference type="ARBA" id="ARBA00022771"/>
    </source>
</evidence>
<dbReference type="EMBL" id="GACK01005600">
    <property type="protein sequence ID" value="JAA59434.1"/>
    <property type="molecule type" value="mRNA"/>
</dbReference>
<keyword evidence="2 4" id="KW-0863">Zinc-finger</keyword>
<keyword evidence="1" id="KW-0479">Metal-binding</keyword>
<dbReference type="PANTHER" id="PTHR12298:SF4">
    <property type="entry name" value="PROGRAMMED CELL DEATH PROTEIN 2"/>
    <property type="match status" value="1"/>
</dbReference>
<dbReference type="GO" id="GO:0008270">
    <property type="term" value="F:zinc ion binding"/>
    <property type="evidence" value="ECO:0007669"/>
    <property type="project" value="UniProtKB-KW"/>
</dbReference>
<proteinExistence type="evidence at transcript level"/>
<dbReference type="Gene3D" id="6.10.140.2220">
    <property type="match status" value="1"/>
</dbReference>
<dbReference type="AlphaFoldDB" id="L7M8J2"/>
<reference evidence="6" key="1">
    <citation type="submission" date="2012-11" db="EMBL/GenBank/DDBJ databases">
        <authorList>
            <person name="Lucero-Rivera Y.E."/>
            <person name="Tovar-Ramirez D."/>
        </authorList>
    </citation>
    <scope>NUCLEOTIDE SEQUENCE</scope>
    <source>
        <tissue evidence="6">Salivary gland</tissue>
    </source>
</reference>
<dbReference type="Pfam" id="PF04194">
    <property type="entry name" value="PDCD2_C"/>
    <property type="match status" value="1"/>
</dbReference>
<dbReference type="InterPro" id="IPR007320">
    <property type="entry name" value="PDCD2_C"/>
</dbReference>